<dbReference type="GO" id="GO:0008270">
    <property type="term" value="F:zinc ion binding"/>
    <property type="evidence" value="ECO:0007669"/>
    <property type="project" value="UniProtKB-KW"/>
</dbReference>
<organism evidence="11 12">
    <name type="scientific">Elaeis guineensis var. tenera</name>
    <name type="common">Oil palm</name>
    <dbReference type="NCBI Taxonomy" id="51953"/>
    <lineage>
        <taxon>Eukaryota</taxon>
        <taxon>Viridiplantae</taxon>
        <taxon>Streptophyta</taxon>
        <taxon>Embryophyta</taxon>
        <taxon>Tracheophyta</taxon>
        <taxon>Spermatophyta</taxon>
        <taxon>Magnoliopsida</taxon>
        <taxon>Liliopsida</taxon>
        <taxon>Arecaceae</taxon>
        <taxon>Arecoideae</taxon>
        <taxon>Cocoseae</taxon>
        <taxon>Elaeidinae</taxon>
        <taxon>Elaeis</taxon>
    </lineage>
</organism>
<evidence type="ECO:0000256" key="3">
    <source>
        <dbReference type="ARBA" id="ARBA00022723"/>
    </source>
</evidence>
<evidence type="ECO:0000256" key="5">
    <source>
        <dbReference type="ARBA" id="ARBA00022771"/>
    </source>
</evidence>
<evidence type="ECO:0000256" key="9">
    <source>
        <dbReference type="SAM" id="MobiDB-lite"/>
    </source>
</evidence>
<keyword evidence="5" id="KW-0863">Zinc-finger</keyword>
<dbReference type="Gene3D" id="3.30.70.330">
    <property type="match status" value="1"/>
</dbReference>
<keyword evidence="3" id="KW-0479">Metal-binding</keyword>
<dbReference type="KEGG" id="egu:105049259"/>
<dbReference type="GO" id="GO:0005634">
    <property type="term" value="C:nucleus"/>
    <property type="evidence" value="ECO:0007669"/>
    <property type="project" value="UniProtKB-SubCell"/>
</dbReference>
<dbReference type="InterPro" id="IPR000504">
    <property type="entry name" value="RRM_dom"/>
</dbReference>
<evidence type="ECO:0000256" key="7">
    <source>
        <dbReference type="ARBA" id="ARBA00023242"/>
    </source>
</evidence>
<feature type="compositionally biased region" description="Low complexity" evidence="9">
    <location>
        <begin position="386"/>
        <end position="395"/>
    </location>
</feature>
<keyword evidence="4" id="KW-0677">Repeat</keyword>
<sequence>MPEGNPRNPTAMERREMETFRSFRMDRNSPEAAKLRDAVSRKLFDFLGTYSDDVLAEYIVVLVCNGKHQNQAQDDLEAFLGDESAKFVAWLWDYLYKEVSILRSPLDSSNLKAEGTSMQDNLLDREQKCSRPLDHQITDILLSKDGLYESPNFSTNSSRSNTVEVSENLQRWRPTDIPSIEVDAERSPAQTHEVHQKFIPTDSNSSGAIKHLSSSIRYESQHQKITKNNSSAVPCQPLPMPKTEAVARKLQSTIIEDAESRSLSMKNTSARRLPSKAMEVEEHQNTQPRGSVWDRIGKPCKEGDPLREKRNCNGEELQNIRSIEPDARLSSTLTGRLVAPDEVCGRTISNHHSDRNGKQEWNSHTLHAPDHGDKSKRKRQYDQIDSGNSSSSFSGCKENHLQDKEAFPKLQRSLPVKHNCLQSLNKSTAEAKGLTMMFSEPACHSAESSRPEPHLQSNTVSQSLLDKRALRTTLMQNLVPANNPAPTQSESLSNSEHGNGNSRPMENEMLNVKLKLHQVEMDMLKLRSKQVEMNNGKLNASSGVQDNPEEDIELRTVLVTNVHFAASREALLSHFTKCGTIVKVVMLTDTITGQPKGAAYIVFASKDSVDKALSLTGTSFFSRKLMVMRKADIPPGFLVPAQPAGKHLQPWNTQLPKKTPIQRHNMSSNLQWRRDQSASRENSIPATNGFGSSNVGK</sequence>
<dbReference type="SMART" id="SM00360">
    <property type="entry name" value="RRM"/>
    <property type="match status" value="1"/>
</dbReference>
<dbReference type="GO" id="GO:0043488">
    <property type="term" value="P:regulation of mRNA stability"/>
    <property type="evidence" value="ECO:0007669"/>
    <property type="project" value="InterPro"/>
</dbReference>
<keyword evidence="7" id="KW-0539">Nucleus</keyword>
<evidence type="ECO:0000256" key="4">
    <source>
        <dbReference type="ARBA" id="ARBA00022737"/>
    </source>
</evidence>
<dbReference type="InterPro" id="IPR012677">
    <property type="entry name" value="Nucleotide-bd_a/b_plait_sf"/>
</dbReference>
<feature type="region of interest" description="Disordered" evidence="9">
    <location>
        <begin position="479"/>
        <end position="505"/>
    </location>
</feature>
<feature type="domain" description="RRM" evidence="10">
    <location>
        <begin position="555"/>
        <end position="632"/>
    </location>
</feature>
<dbReference type="Pfam" id="PF00076">
    <property type="entry name" value="RRM_1"/>
    <property type="match status" value="1"/>
</dbReference>
<feature type="region of interest" description="Disordered" evidence="9">
    <location>
        <begin position="262"/>
        <end position="313"/>
    </location>
</feature>
<dbReference type="PANTHER" id="PTHR14738">
    <property type="entry name" value="ZINC FINGER CCCH DOMAIN-CONTAINING PROTEIN 14"/>
    <property type="match status" value="1"/>
</dbReference>
<evidence type="ECO:0000259" key="10">
    <source>
        <dbReference type="PROSITE" id="PS50102"/>
    </source>
</evidence>
<name>A0A6I9RRD7_ELAGV</name>
<proteinExistence type="inferred from homology"/>
<dbReference type="InterPro" id="IPR002483">
    <property type="entry name" value="PWI_dom"/>
</dbReference>
<evidence type="ECO:0000313" key="12">
    <source>
        <dbReference type="RefSeq" id="XP_010927155.1"/>
    </source>
</evidence>
<feature type="compositionally biased region" description="Polar residues" evidence="9">
    <location>
        <begin position="650"/>
        <end position="671"/>
    </location>
</feature>
<comment type="subcellular location">
    <subcellularLocation>
        <location evidence="1">Nucleus</location>
    </subcellularLocation>
</comment>
<keyword evidence="11" id="KW-1185">Reference proteome</keyword>
<keyword evidence="8" id="KW-0694">RNA-binding</keyword>
<dbReference type="GO" id="GO:0008143">
    <property type="term" value="F:poly(A) binding"/>
    <property type="evidence" value="ECO:0007669"/>
    <property type="project" value="InterPro"/>
</dbReference>
<dbReference type="Gene3D" id="1.20.1390.10">
    <property type="entry name" value="PWI domain"/>
    <property type="match status" value="1"/>
</dbReference>
<feature type="compositionally biased region" description="Polar residues" evidence="9">
    <location>
        <begin position="679"/>
        <end position="697"/>
    </location>
</feature>
<dbReference type="FunCoup" id="A0A6I9RRD7">
    <property type="interactions" value="206"/>
</dbReference>
<evidence type="ECO:0000256" key="2">
    <source>
        <dbReference type="ARBA" id="ARBA00008423"/>
    </source>
</evidence>
<dbReference type="AlphaFoldDB" id="A0A6I9RRD7"/>
<dbReference type="OrthoDB" id="4726at2759"/>
<dbReference type="InterPro" id="IPR035979">
    <property type="entry name" value="RBD_domain_sf"/>
</dbReference>
<evidence type="ECO:0000256" key="6">
    <source>
        <dbReference type="ARBA" id="ARBA00022833"/>
    </source>
</evidence>
<keyword evidence="6" id="KW-0862">Zinc</keyword>
<evidence type="ECO:0000313" key="11">
    <source>
        <dbReference type="Proteomes" id="UP000504607"/>
    </source>
</evidence>
<dbReference type="RefSeq" id="XP_010927155.1">
    <property type="nucleotide sequence ID" value="XM_010928853.3"/>
</dbReference>
<gene>
    <name evidence="12" type="primary">LOC105049259</name>
</gene>
<evidence type="ECO:0000256" key="1">
    <source>
        <dbReference type="ARBA" id="ARBA00004123"/>
    </source>
</evidence>
<protein>
    <submittedName>
        <fullName evidence="12">Zinc finger CCCH domain-containing protein 14</fullName>
    </submittedName>
</protein>
<accession>A0A6I9RRD7</accession>
<comment type="similarity">
    <text evidence="2">Belongs to the ZC3H14 family.</text>
</comment>
<feature type="compositionally biased region" description="Basic and acidic residues" evidence="9">
    <location>
        <begin position="295"/>
        <end position="313"/>
    </location>
</feature>
<dbReference type="Pfam" id="PF01480">
    <property type="entry name" value="PWI"/>
    <property type="match status" value="1"/>
</dbReference>
<dbReference type="InterPro" id="IPR040366">
    <property type="entry name" value="Nab2/ZC3H14"/>
</dbReference>
<feature type="compositionally biased region" description="Polar residues" evidence="9">
    <location>
        <begin position="479"/>
        <end position="504"/>
    </location>
</feature>
<dbReference type="Proteomes" id="UP000504607">
    <property type="component" value="Chromosome 7"/>
</dbReference>
<feature type="region of interest" description="Disordered" evidence="9">
    <location>
        <begin position="644"/>
        <end position="697"/>
    </location>
</feature>
<dbReference type="GO" id="GO:0005737">
    <property type="term" value="C:cytoplasm"/>
    <property type="evidence" value="ECO:0007669"/>
    <property type="project" value="TreeGrafter"/>
</dbReference>
<dbReference type="PANTHER" id="PTHR14738:SF29">
    <property type="entry name" value="ZINC FINGER CCCH DOMAIN-CONTAINING PROTEIN 14"/>
    <property type="match status" value="1"/>
</dbReference>
<feature type="region of interest" description="Disordered" evidence="9">
    <location>
        <begin position="347"/>
        <end position="397"/>
    </location>
</feature>
<evidence type="ECO:0000256" key="8">
    <source>
        <dbReference type="PROSITE-ProRule" id="PRU00176"/>
    </source>
</evidence>
<dbReference type="GeneID" id="105049259"/>
<reference evidence="12" key="1">
    <citation type="submission" date="2025-08" db="UniProtKB">
        <authorList>
            <consortium name="RefSeq"/>
        </authorList>
    </citation>
    <scope>IDENTIFICATION</scope>
</reference>
<dbReference type="InParanoid" id="A0A6I9RRD7"/>
<dbReference type="PROSITE" id="PS50102">
    <property type="entry name" value="RRM"/>
    <property type="match status" value="1"/>
</dbReference>
<dbReference type="SUPFAM" id="SSF54928">
    <property type="entry name" value="RNA-binding domain, RBD"/>
    <property type="match status" value="1"/>
</dbReference>